<dbReference type="AlphaFoldDB" id="A0A6A6V230"/>
<dbReference type="EMBL" id="MU006588">
    <property type="protein sequence ID" value="KAF2744598.1"/>
    <property type="molecule type" value="Genomic_DNA"/>
</dbReference>
<dbReference type="OrthoDB" id="71307at2759"/>
<dbReference type="Pfam" id="PF25603">
    <property type="entry name" value="SPT23_MGA2_DBD"/>
    <property type="match status" value="1"/>
</dbReference>
<evidence type="ECO:0000259" key="1">
    <source>
        <dbReference type="Pfam" id="PF25603"/>
    </source>
</evidence>
<name>A0A6A6V230_9PLEO</name>
<protein>
    <recommendedName>
        <fullName evidence="1">SPT23/MGA2-like DNA-binding domain-containing protein</fullName>
    </recommendedName>
</protein>
<reference evidence="2" key="1">
    <citation type="journal article" date="2020" name="Stud. Mycol.">
        <title>101 Dothideomycetes genomes: a test case for predicting lifestyles and emergence of pathogens.</title>
        <authorList>
            <person name="Haridas S."/>
            <person name="Albert R."/>
            <person name="Binder M."/>
            <person name="Bloem J."/>
            <person name="Labutti K."/>
            <person name="Salamov A."/>
            <person name="Andreopoulos B."/>
            <person name="Baker S."/>
            <person name="Barry K."/>
            <person name="Bills G."/>
            <person name="Bluhm B."/>
            <person name="Cannon C."/>
            <person name="Castanera R."/>
            <person name="Culley D."/>
            <person name="Daum C."/>
            <person name="Ezra D."/>
            <person name="Gonzalez J."/>
            <person name="Henrissat B."/>
            <person name="Kuo A."/>
            <person name="Liang C."/>
            <person name="Lipzen A."/>
            <person name="Lutzoni F."/>
            <person name="Magnuson J."/>
            <person name="Mondo S."/>
            <person name="Nolan M."/>
            <person name="Ohm R."/>
            <person name="Pangilinan J."/>
            <person name="Park H.-J."/>
            <person name="Ramirez L."/>
            <person name="Alfaro M."/>
            <person name="Sun H."/>
            <person name="Tritt A."/>
            <person name="Yoshinaga Y."/>
            <person name="Zwiers L.-H."/>
            <person name="Turgeon B."/>
            <person name="Goodwin S."/>
            <person name="Spatafora J."/>
            <person name="Crous P."/>
            <person name="Grigoriev I."/>
        </authorList>
    </citation>
    <scope>NUCLEOTIDE SEQUENCE</scope>
    <source>
        <strain evidence="2">CBS 119925</strain>
    </source>
</reference>
<feature type="domain" description="SPT23/MGA2-like DNA-binding" evidence="1">
    <location>
        <begin position="28"/>
        <end position="141"/>
    </location>
</feature>
<dbReference type="InterPro" id="IPR057962">
    <property type="entry name" value="SPT23_MGA2_DBD"/>
</dbReference>
<evidence type="ECO:0000313" key="3">
    <source>
        <dbReference type="Proteomes" id="UP000799440"/>
    </source>
</evidence>
<accession>A0A6A6V230</accession>
<sequence>MSVSVLAGEVLAGFSLTDPKHPVNGGEVVLCGDENATGRLDKGCRHREYNRLIRKAERDLATYRAFWERSKAWRAAVIPVNQIKQLVKDAHTGEAQEVEFDFRLACYCRRHGLKSYKVVFTFYDTKRRFLGRSESPDIEAKDGRNNNST</sequence>
<organism evidence="2 3">
    <name type="scientific">Sporormia fimetaria CBS 119925</name>
    <dbReference type="NCBI Taxonomy" id="1340428"/>
    <lineage>
        <taxon>Eukaryota</taxon>
        <taxon>Fungi</taxon>
        <taxon>Dikarya</taxon>
        <taxon>Ascomycota</taxon>
        <taxon>Pezizomycotina</taxon>
        <taxon>Dothideomycetes</taxon>
        <taxon>Pleosporomycetidae</taxon>
        <taxon>Pleosporales</taxon>
        <taxon>Sporormiaceae</taxon>
        <taxon>Sporormia</taxon>
    </lineage>
</organism>
<evidence type="ECO:0000313" key="2">
    <source>
        <dbReference type="EMBL" id="KAF2744598.1"/>
    </source>
</evidence>
<dbReference type="Proteomes" id="UP000799440">
    <property type="component" value="Unassembled WGS sequence"/>
</dbReference>
<keyword evidence="3" id="KW-1185">Reference proteome</keyword>
<gene>
    <name evidence="2" type="ORF">M011DRAFT_479895</name>
</gene>
<proteinExistence type="predicted"/>